<evidence type="ECO:0000313" key="1">
    <source>
        <dbReference type="EMBL" id="OAP95153.1"/>
    </source>
</evidence>
<comment type="caution">
    <text evidence="1">The sequence shown here is derived from an EMBL/GenBank/DDBJ whole genome shotgun (WGS) entry which is preliminary data.</text>
</comment>
<protein>
    <submittedName>
        <fullName evidence="1">Uncharacterized protein</fullName>
    </submittedName>
</protein>
<dbReference type="EMBL" id="LWBS01000121">
    <property type="protein sequence ID" value="OAP95153.1"/>
    <property type="molecule type" value="Genomic_DNA"/>
</dbReference>
<dbReference type="AlphaFoldDB" id="A0A179BVA0"/>
<name>A0A179BVA0_RHILE</name>
<gene>
    <name evidence="1" type="ORF">A4U53_18195</name>
</gene>
<organism evidence="1">
    <name type="scientific">Rhizobium leguminosarum</name>
    <dbReference type="NCBI Taxonomy" id="384"/>
    <lineage>
        <taxon>Bacteria</taxon>
        <taxon>Pseudomonadati</taxon>
        <taxon>Pseudomonadota</taxon>
        <taxon>Alphaproteobacteria</taxon>
        <taxon>Hyphomicrobiales</taxon>
        <taxon>Rhizobiaceae</taxon>
        <taxon>Rhizobium/Agrobacterium group</taxon>
        <taxon>Rhizobium</taxon>
    </lineage>
</organism>
<proteinExistence type="predicted"/>
<accession>A0A179BVA0</accession>
<reference evidence="1" key="1">
    <citation type="submission" date="2016-04" db="EMBL/GenBank/DDBJ databases">
        <title>Fast-growing isolate from the root nodules of Vavilovia formosa.</title>
        <authorList>
            <person name="Kimeklis A."/>
            <person name="Safronova V."/>
            <person name="Belimov A."/>
            <person name="Andronov E."/>
        </authorList>
    </citation>
    <scope>NUCLEOTIDE SEQUENCE [LARGE SCALE GENOMIC DNA]</scope>
    <source>
        <strain evidence="1">Vaf-46</strain>
    </source>
</reference>
<sequence>MTNDIRPAYNGTGTEVVDSLTPATDIPAGRLSSVADWHSQSSKRARRHAAIASKLREVARMIANDNRVQP</sequence>